<keyword evidence="3" id="KW-1185">Reference proteome</keyword>
<dbReference type="InterPro" id="IPR009003">
    <property type="entry name" value="Peptidase_S1_PA"/>
</dbReference>
<name>A0A4R6YLD3_9GAMM</name>
<evidence type="ECO:0000313" key="3">
    <source>
        <dbReference type="Proteomes" id="UP000295293"/>
    </source>
</evidence>
<reference evidence="2 3" key="1">
    <citation type="submission" date="2019-03" db="EMBL/GenBank/DDBJ databases">
        <title>Genomic Encyclopedia of Type Strains, Phase IV (KMG-IV): sequencing the most valuable type-strain genomes for metagenomic binning, comparative biology and taxonomic classification.</title>
        <authorList>
            <person name="Goeker M."/>
        </authorList>
    </citation>
    <scope>NUCLEOTIDE SEQUENCE [LARGE SCALE GENOMIC DNA]</scope>
    <source>
        <strain evidence="2 3">DSM 21667</strain>
    </source>
</reference>
<dbReference type="EMBL" id="SNZH01000023">
    <property type="protein sequence ID" value="TDR37883.1"/>
    <property type="molecule type" value="Genomic_DNA"/>
</dbReference>
<protein>
    <submittedName>
        <fullName evidence="2">Trypsin-like peptidase</fullName>
    </submittedName>
</protein>
<organism evidence="2 3">
    <name type="scientific">Tahibacter aquaticus</name>
    <dbReference type="NCBI Taxonomy" id="520092"/>
    <lineage>
        <taxon>Bacteria</taxon>
        <taxon>Pseudomonadati</taxon>
        <taxon>Pseudomonadota</taxon>
        <taxon>Gammaproteobacteria</taxon>
        <taxon>Lysobacterales</taxon>
        <taxon>Rhodanobacteraceae</taxon>
        <taxon>Tahibacter</taxon>
    </lineage>
</organism>
<evidence type="ECO:0000256" key="1">
    <source>
        <dbReference type="SAM" id="MobiDB-lite"/>
    </source>
</evidence>
<evidence type="ECO:0000313" key="2">
    <source>
        <dbReference type="EMBL" id="TDR37883.1"/>
    </source>
</evidence>
<dbReference type="OrthoDB" id="291346at2"/>
<proteinExistence type="predicted"/>
<dbReference type="Gene3D" id="2.40.10.10">
    <property type="entry name" value="Trypsin-like serine proteases"/>
    <property type="match status" value="2"/>
</dbReference>
<sequence>MDTLPKSMGKMPNKQDLAGAVEPLLDDPDRMLKLLSMQPAQTDQRNLSQVSLMFARTLGVHGDDDRIAIGNLDGAFPIQAAARDAARGVALLASDAVITVVGNDVRLAVSQEALRGPFQDEPCIALTHPATAFLITNRHAVTAAHAVAFRDPASLSLAFGFGTRSVLAEDRSHYTLPKTHLIGVKRIVALVLNPQLGDIAVLELLDAVLPVAGTPLRLAPAQSTKMLQEVAMISHARAQPLKVVVRARDSPQPWRYPRVLDQDERFIYTNLDSFRGCSGSPVIDARGRVVGVQSGGELEDDREHVPIPHPEDAAGSTATRISLIQDTMAALGKPLPLR</sequence>
<dbReference type="RefSeq" id="WP_133821660.1">
    <property type="nucleotide sequence ID" value="NZ_SNZH01000023.1"/>
</dbReference>
<gene>
    <name evidence="2" type="ORF">DFR29_12357</name>
</gene>
<dbReference type="InterPro" id="IPR043504">
    <property type="entry name" value="Peptidase_S1_PA_chymotrypsin"/>
</dbReference>
<dbReference type="Proteomes" id="UP000295293">
    <property type="component" value="Unassembled WGS sequence"/>
</dbReference>
<feature type="region of interest" description="Disordered" evidence="1">
    <location>
        <begin position="295"/>
        <end position="314"/>
    </location>
</feature>
<comment type="caution">
    <text evidence="2">The sequence shown here is derived from an EMBL/GenBank/DDBJ whole genome shotgun (WGS) entry which is preliminary data.</text>
</comment>
<feature type="compositionally biased region" description="Basic and acidic residues" evidence="1">
    <location>
        <begin position="301"/>
        <end position="312"/>
    </location>
</feature>
<dbReference type="AlphaFoldDB" id="A0A4R6YLD3"/>
<dbReference type="Pfam" id="PF13365">
    <property type="entry name" value="Trypsin_2"/>
    <property type="match status" value="1"/>
</dbReference>
<accession>A0A4R6YLD3</accession>
<dbReference type="SUPFAM" id="SSF50494">
    <property type="entry name" value="Trypsin-like serine proteases"/>
    <property type="match status" value="1"/>
</dbReference>